<evidence type="ECO:0000313" key="2">
    <source>
        <dbReference type="Proteomes" id="UP001518989"/>
    </source>
</evidence>
<keyword evidence="2" id="KW-1185">Reference proteome</keyword>
<name>A0ABS3KPM6_9PROT</name>
<gene>
    <name evidence="1" type="ORF">IAI61_10130</name>
</gene>
<dbReference type="Proteomes" id="UP001518989">
    <property type="component" value="Unassembled WGS sequence"/>
</dbReference>
<protein>
    <submittedName>
        <fullName evidence="1">Uncharacterized protein</fullName>
    </submittedName>
</protein>
<sequence length="106" mass="12484">MQAEKPVMGFAWYDAESFAQLRLRMPDMSENYEDWRMGAQKDLRHHEKQGYRVIRIAIRPAEFFTWCQGRGVLAPGVRDRRQFAADGARKVLRAERGTERRGFGFF</sequence>
<dbReference type="EMBL" id="JACTNG010000004">
    <property type="protein sequence ID" value="MBO1079391.1"/>
    <property type="molecule type" value="Genomic_DNA"/>
</dbReference>
<reference evidence="1 2" key="1">
    <citation type="submission" date="2020-09" db="EMBL/GenBank/DDBJ databases">
        <title>Roseomonas.</title>
        <authorList>
            <person name="Zhu W."/>
        </authorList>
    </citation>
    <scope>NUCLEOTIDE SEQUENCE [LARGE SCALE GENOMIC DNA]</scope>
    <source>
        <strain evidence="1 2">573</strain>
    </source>
</reference>
<organism evidence="1 2">
    <name type="scientific">Roseomonas haemaphysalidis</name>
    <dbReference type="NCBI Taxonomy" id="2768162"/>
    <lineage>
        <taxon>Bacteria</taxon>
        <taxon>Pseudomonadati</taxon>
        <taxon>Pseudomonadota</taxon>
        <taxon>Alphaproteobacteria</taxon>
        <taxon>Acetobacterales</taxon>
        <taxon>Roseomonadaceae</taxon>
        <taxon>Roseomonas</taxon>
    </lineage>
</organism>
<accession>A0ABS3KPM6</accession>
<comment type="caution">
    <text evidence="1">The sequence shown here is derived from an EMBL/GenBank/DDBJ whole genome shotgun (WGS) entry which is preliminary data.</text>
</comment>
<evidence type="ECO:0000313" key="1">
    <source>
        <dbReference type="EMBL" id="MBO1079391.1"/>
    </source>
</evidence>
<proteinExistence type="predicted"/>